<dbReference type="GO" id="GO:0005886">
    <property type="term" value="C:plasma membrane"/>
    <property type="evidence" value="ECO:0007669"/>
    <property type="project" value="TreeGrafter"/>
</dbReference>
<dbReference type="InterPro" id="IPR029787">
    <property type="entry name" value="Nucleotide_cyclase"/>
</dbReference>
<dbReference type="Gene3D" id="3.30.70.270">
    <property type="match status" value="1"/>
</dbReference>
<dbReference type="EMBL" id="CP016181">
    <property type="protein sequence ID" value="AWY01517.1"/>
    <property type="molecule type" value="Genomic_DNA"/>
</dbReference>
<dbReference type="RefSeq" id="WP_112140081.1">
    <property type="nucleotide sequence ID" value="NZ_CP016181.1"/>
</dbReference>
<gene>
    <name evidence="4" type="ORF">A8139_17280</name>
</gene>
<dbReference type="NCBIfam" id="TIGR00254">
    <property type="entry name" value="GGDEF"/>
    <property type="match status" value="1"/>
</dbReference>
<evidence type="ECO:0000259" key="3">
    <source>
        <dbReference type="PROSITE" id="PS50887"/>
    </source>
</evidence>
<dbReference type="InterPro" id="IPR000160">
    <property type="entry name" value="GGDEF_dom"/>
</dbReference>
<evidence type="ECO:0000313" key="5">
    <source>
        <dbReference type="Proteomes" id="UP000249898"/>
    </source>
</evidence>
<dbReference type="Proteomes" id="UP000249898">
    <property type="component" value="Chromosome"/>
</dbReference>
<accession>A0A2Z4PVQ8</accession>
<dbReference type="OrthoDB" id="5620448at2"/>
<evidence type="ECO:0000313" key="4">
    <source>
        <dbReference type="EMBL" id="AWY01517.1"/>
    </source>
</evidence>
<dbReference type="Pfam" id="PF00990">
    <property type="entry name" value="GGDEF"/>
    <property type="match status" value="1"/>
</dbReference>
<dbReference type="GO" id="GO:0043709">
    <property type="term" value="P:cell adhesion involved in single-species biofilm formation"/>
    <property type="evidence" value="ECO:0007669"/>
    <property type="project" value="TreeGrafter"/>
</dbReference>
<dbReference type="SUPFAM" id="SSF55073">
    <property type="entry name" value="Nucleotide cyclase"/>
    <property type="match status" value="1"/>
</dbReference>
<dbReference type="PANTHER" id="PTHR45138:SF9">
    <property type="entry name" value="DIGUANYLATE CYCLASE DGCM-RELATED"/>
    <property type="match status" value="1"/>
</dbReference>
<dbReference type="PROSITE" id="PS50887">
    <property type="entry name" value="GGDEF"/>
    <property type="match status" value="1"/>
</dbReference>
<evidence type="ECO:0000256" key="1">
    <source>
        <dbReference type="ARBA" id="ARBA00012528"/>
    </source>
</evidence>
<dbReference type="InterPro" id="IPR043128">
    <property type="entry name" value="Rev_trsase/Diguanyl_cyclase"/>
</dbReference>
<dbReference type="EC" id="2.7.7.65" evidence="1"/>
<dbReference type="AlphaFoldDB" id="A0A2Z4PVQ8"/>
<comment type="catalytic activity">
    <reaction evidence="2">
        <text>2 GTP = 3',3'-c-di-GMP + 2 diphosphate</text>
        <dbReference type="Rhea" id="RHEA:24898"/>
        <dbReference type="ChEBI" id="CHEBI:33019"/>
        <dbReference type="ChEBI" id="CHEBI:37565"/>
        <dbReference type="ChEBI" id="CHEBI:58805"/>
        <dbReference type="EC" id="2.7.7.65"/>
    </reaction>
</comment>
<reference evidence="4 5" key="1">
    <citation type="submission" date="2016-06" db="EMBL/GenBank/DDBJ databases">
        <title>The sequenced genome of the ice-adhering bacterium Marinomonas primoryensis, from Antarctica.</title>
        <authorList>
            <person name="Graham L."/>
            <person name="Vance T.D.R."/>
            <person name="Davies P.L."/>
        </authorList>
    </citation>
    <scope>NUCLEOTIDE SEQUENCE [LARGE SCALE GENOMIC DNA]</scope>
    <source>
        <strain evidence="4 5">AceL</strain>
    </source>
</reference>
<dbReference type="GO" id="GO:0052621">
    <property type="term" value="F:diguanylate cyclase activity"/>
    <property type="evidence" value="ECO:0007669"/>
    <property type="project" value="UniProtKB-EC"/>
</dbReference>
<dbReference type="SMART" id="SM00267">
    <property type="entry name" value="GGDEF"/>
    <property type="match status" value="1"/>
</dbReference>
<proteinExistence type="predicted"/>
<dbReference type="CDD" id="cd01949">
    <property type="entry name" value="GGDEF"/>
    <property type="match status" value="1"/>
</dbReference>
<protein>
    <recommendedName>
        <fullName evidence="1">diguanylate cyclase</fullName>
        <ecNumber evidence="1">2.7.7.65</ecNumber>
    </recommendedName>
</protein>
<dbReference type="InterPro" id="IPR050469">
    <property type="entry name" value="Diguanylate_Cyclase"/>
</dbReference>
<dbReference type="PANTHER" id="PTHR45138">
    <property type="entry name" value="REGULATORY COMPONENTS OF SENSORY TRANSDUCTION SYSTEM"/>
    <property type="match status" value="1"/>
</dbReference>
<evidence type="ECO:0000256" key="2">
    <source>
        <dbReference type="ARBA" id="ARBA00034247"/>
    </source>
</evidence>
<organism evidence="4 5">
    <name type="scientific">Marinomonas primoryensis</name>
    <dbReference type="NCBI Taxonomy" id="178399"/>
    <lineage>
        <taxon>Bacteria</taxon>
        <taxon>Pseudomonadati</taxon>
        <taxon>Pseudomonadota</taxon>
        <taxon>Gammaproteobacteria</taxon>
        <taxon>Oceanospirillales</taxon>
        <taxon>Oceanospirillaceae</taxon>
        <taxon>Marinomonas</taxon>
    </lineage>
</organism>
<feature type="domain" description="GGDEF" evidence="3">
    <location>
        <begin position="1"/>
        <end position="123"/>
    </location>
</feature>
<dbReference type="GO" id="GO:1902201">
    <property type="term" value="P:negative regulation of bacterial-type flagellum-dependent cell motility"/>
    <property type="evidence" value="ECO:0007669"/>
    <property type="project" value="TreeGrafter"/>
</dbReference>
<sequence length="124" mass="14210">MLDIDHFKKINDTYGHLEGDRVLKKLGQLLISQSEKTDLVSRFVGEEFLIFRPNTNRDDMLLFCKKLHVLMADIVIGTISLKGSIGVSFFSERMTFDDVFTQADSALYNAKELGRNRTEIYSNN</sequence>
<name>A0A2Z4PVQ8_9GAMM</name>